<dbReference type="PANTHER" id="PTHR38776:SF1">
    <property type="entry name" value="MLTA-INTERACTING PROTEIN-RELATED"/>
    <property type="match status" value="1"/>
</dbReference>
<proteinExistence type="predicted"/>
<evidence type="ECO:0000256" key="4">
    <source>
        <dbReference type="ARBA" id="ARBA00023237"/>
    </source>
</evidence>
<keyword evidence="4" id="KW-0998">Cell outer membrane</keyword>
<keyword evidence="2" id="KW-0732">Signal</keyword>
<protein>
    <recommendedName>
        <fullName evidence="7">Fatty acid hydroxylase domain-containing protein</fullName>
    </recommendedName>
</protein>
<feature type="transmembrane region" description="Helical" evidence="6">
    <location>
        <begin position="302"/>
        <end position="321"/>
    </location>
</feature>
<evidence type="ECO:0000259" key="7">
    <source>
        <dbReference type="Pfam" id="PF04116"/>
    </source>
</evidence>
<dbReference type="InterPro" id="IPR018673">
    <property type="entry name" value="DUF2141"/>
</dbReference>
<evidence type="ECO:0000256" key="2">
    <source>
        <dbReference type="ARBA" id="ARBA00022729"/>
    </source>
</evidence>
<evidence type="ECO:0000256" key="1">
    <source>
        <dbReference type="ARBA" id="ARBA00004442"/>
    </source>
</evidence>
<dbReference type="Proteomes" id="UP000218231">
    <property type="component" value="Unassembled WGS sequence"/>
</dbReference>
<evidence type="ECO:0000313" key="8">
    <source>
        <dbReference type="EMBL" id="PAV92508.1"/>
    </source>
</evidence>
<comment type="subcellular location">
    <subcellularLocation>
        <location evidence="1">Cell outer membrane</location>
    </subcellularLocation>
</comment>
<keyword evidence="6" id="KW-1133">Transmembrane helix</keyword>
<dbReference type="InterPro" id="IPR010583">
    <property type="entry name" value="MipA"/>
</dbReference>
<comment type="caution">
    <text evidence="8">The sequence shown here is derived from an EMBL/GenBank/DDBJ whole genome shotgun (WGS) entry which is preliminary data.</text>
</comment>
<dbReference type="Pfam" id="PF06629">
    <property type="entry name" value="MipA"/>
    <property type="match status" value="1"/>
</dbReference>
<dbReference type="GO" id="GO:0005506">
    <property type="term" value="F:iron ion binding"/>
    <property type="evidence" value="ECO:0007669"/>
    <property type="project" value="InterPro"/>
</dbReference>
<feature type="transmembrane region" description="Helical" evidence="6">
    <location>
        <begin position="162"/>
        <end position="181"/>
    </location>
</feature>
<feature type="region of interest" description="Disordered" evidence="5">
    <location>
        <begin position="1"/>
        <end position="22"/>
    </location>
</feature>
<organism evidence="8 9">
    <name type="scientific">Diploscapter pachys</name>
    <dbReference type="NCBI Taxonomy" id="2018661"/>
    <lineage>
        <taxon>Eukaryota</taxon>
        <taxon>Metazoa</taxon>
        <taxon>Ecdysozoa</taxon>
        <taxon>Nematoda</taxon>
        <taxon>Chromadorea</taxon>
        <taxon>Rhabditida</taxon>
        <taxon>Rhabditina</taxon>
        <taxon>Rhabditomorpha</taxon>
        <taxon>Rhabditoidea</taxon>
        <taxon>Rhabditidae</taxon>
        <taxon>Diploscapter</taxon>
    </lineage>
</organism>
<evidence type="ECO:0000256" key="6">
    <source>
        <dbReference type="SAM" id="Phobius"/>
    </source>
</evidence>
<feature type="domain" description="Fatty acid hydroxylase" evidence="7">
    <location>
        <begin position="168"/>
        <end position="257"/>
    </location>
</feature>
<keyword evidence="6" id="KW-0812">Transmembrane</keyword>
<dbReference type="OrthoDB" id="408954at2759"/>
<sequence>MASTSCRPPAAQWTPDQVRGDEGDVAGFIPTDHLLALRTPRRRPGTGAFHQSRVTNGCGHPVSPTPTIRYTTRMLLAVTLSALAMTLIVGVRYLIVSGAFAAATRLKHPGLYRGLDAQMRREIAWSLASAAIYGVPAGILAWGWKAHGWTRIYDDVHARPLWYVPLSVVVYLFLHDTWFYWTHRWMHRPAVFKAAHAVHHASRPPTAWAAMAFHPIEAVTGAVVIPLLVLLIPIHIGALGFVLGLMTVMGVTNHMGWEVFPRFINTGAIMGCISASGIACAAPTGGSGISRGPTPRRRARTLALAGLLPAAVVMLGAAPIARLDVGVSQMRSAKGSLRVCLTADPDNFPACVDDANAVTRSVPASTHALHFDGLPLGNYAVAVIHDENNNAKLDTLAGIPREGFGFSRNPPIRFGAPRFAAARFTVGAFPVSFKYLAALAASAAFAVPAFAQETPAEFDTNRDTITAGVAGVYLSDYEGSNDYRWVPAPAAVGSVKGYAFLLAGNRASVDLIRNEPGPVWDIQAGPIGVVNFNRSSLDSIDDPRVRALGKVKTAIELGGYVGIGKTGVITSPYDKLSVSLSYRHDVAGAHDSGIWQPSINYLTPLSTKAAVGLFATAEHAGRGYATSYFSISPTQSIASGLPTYNARGGWKNYSIGGLATYSLTGNLLHGWKVVAGGTYRRMLNDFGDSPVVSIAGSRNQWLGAVGVAYTF</sequence>
<gene>
    <name evidence="8" type="ORF">WR25_21428</name>
</gene>
<dbReference type="InterPro" id="IPR006694">
    <property type="entry name" value="Fatty_acid_hydroxylase"/>
</dbReference>
<feature type="transmembrane region" description="Helical" evidence="6">
    <location>
        <begin position="218"/>
        <end position="243"/>
    </location>
</feature>
<reference evidence="8" key="1">
    <citation type="journal article" date="2017" name="Curr. Biol.">
        <title>Genome architecture and evolution of a unichromosomal asexual nematode.</title>
        <authorList>
            <person name="Fradin H."/>
            <person name="Zegar C."/>
            <person name="Gutwein M."/>
            <person name="Lucas J."/>
            <person name="Kovtun M."/>
            <person name="Corcoran D."/>
            <person name="Baugh L.R."/>
            <person name="Kiontke K."/>
            <person name="Gunsalus K."/>
            <person name="Fitch D.H."/>
            <person name="Piano F."/>
        </authorList>
    </citation>
    <scope>NUCLEOTIDE SEQUENCE [LARGE SCALE GENOMIC DNA]</scope>
    <source>
        <strain evidence="8">PF1309</strain>
    </source>
</reference>
<dbReference type="EMBL" id="LIAE01006171">
    <property type="protein sequence ID" value="PAV92508.1"/>
    <property type="molecule type" value="Genomic_DNA"/>
</dbReference>
<dbReference type="GO" id="GO:0008610">
    <property type="term" value="P:lipid biosynthetic process"/>
    <property type="evidence" value="ECO:0007669"/>
    <property type="project" value="InterPro"/>
</dbReference>
<evidence type="ECO:0000313" key="9">
    <source>
        <dbReference type="Proteomes" id="UP000218231"/>
    </source>
</evidence>
<dbReference type="GO" id="GO:0016491">
    <property type="term" value="F:oxidoreductase activity"/>
    <property type="evidence" value="ECO:0007669"/>
    <property type="project" value="InterPro"/>
</dbReference>
<dbReference type="PANTHER" id="PTHR38776">
    <property type="entry name" value="MLTA-INTERACTING PROTEIN-RELATED"/>
    <property type="match status" value="1"/>
</dbReference>
<accession>A0A2A2M220</accession>
<feature type="transmembrane region" description="Helical" evidence="6">
    <location>
        <begin position="263"/>
        <end position="282"/>
    </location>
</feature>
<dbReference type="STRING" id="2018661.A0A2A2M220"/>
<name>A0A2A2M220_9BILA</name>
<feature type="transmembrane region" description="Helical" evidence="6">
    <location>
        <begin position="123"/>
        <end position="142"/>
    </location>
</feature>
<keyword evidence="3 6" id="KW-0472">Membrane</keyword>
<evidence type="ECO:0000256" key="5">
    <source>
        <dbReference type="SAM" id="MobiDB-lite"/>
    </source>
</evidence>
<dbReference type="AlphaFoldDB" id="A0A2A2M220"/>
<feature type="transmembrane region" description="Helical" evidence="6">
    <location>
        <begin position="74"/>
        <end position="102"/>
    </location>
</feature>
<evidence type="ECO:0000256" key="3">
    <source>
        <dbReference type="ARBA" id="ARBA00023136"/>
    </source>
</evidence>
<dbReference type="Pfam" id="PF04116">
    <property type="entry name" value="FA_hydroxylase"/>
    <property type="match status" value="1"/>
</dbReference>
<dbReference type="Pfam" id="PF09912">
    <property type="entry name" value="DUF2141"/>
    <property type="match status" value="1"/>
</dbReference>
<keyword evidence="9" id="KW-1185">Reference proteome</keyword>